<organism evidence="14">
    <name type="scientific">uncultured Sulfurovum sp</name>
    <dbReference type="NCBI Taxonomy" id="269237"/>
    <lineage>
        <taxon>Bacteria</taxon>
        <taxon>Pseudomonadati</taxon>
        <taxon>Campylobacterota</taxon>
        <taxon>Epsilonproteobacteria</taxon>
        <taxon>Campylobacterales</taxon>
        <taxon>Sulfurovaceae</taxon>
        <taxon>Sulfurovum</taxon>
        <taxon>environmental samples</taxon>
    </lineage>
</organism>
<feature type="transmembrane region" description="Helical" evidence="12">
    <location>
        <begin position="114"/>
        <end position="136"/>
    </location>
</feature>
<evidence type="ECO:0000256" key="2">
    <source>
        <dbReference type="ARBA" id="ARBA00008622"/>
    </source>
</evidence>
<accession>A0A6S6RUU2</accession>
<evidence type="ECO:0000256" key="4">
    <source>
        <dbReference type="ARBA" id="ARBA00022475"/>
    </source>
</evidence>
<evidence type="ECO:0000256" key="12">
    <source>
        <dbReference type="SAM" id="Phobius"/>
    </source>
</evidence>
<dbReference type="PANTHER" id="PTHR30485:SF0">
    <property type="entry name" value="NI_FE-HYDROGENASE 1 B-TYPE CYTOCHROME SUBUNIT-RELATED"/>
    <property type="match status" value="1"/>
</dbReference>
<evidence type="ECO:0000256" key="3">
    <source>
        <dbReference type="ARBA" id="ARBA00022448"/>
    </source>
</evidence>
<evidence type="ECO:0000256" key="7">
    <source>
        <dbReference type="ARBA" id="ARBA00022723"/>
    </source>
</evidence>
<evidence type="ECO:0000313" key="14">
    <source>
        <dbReference type="EMBL" id="CAA6800525.1"/>
    </source>
</evidence>
<dbReference type="Gene3D" id="1.20.950.20">
    <property type="entry name" value="Transmembrane di-heme cytochromes, Chain C"/>
    <property type="match status" value="1"/>
</dbReference>
<keyword evidence="8" id="KW-0249">Electron transport</keyword>
<evidence type="ECO:0000256" key="10">
    <source>
        <dbReference type="ARBA" id="ARBA00023004"/>
    </source>
</evidence>
<evidence type="ECO:0000259" key="13">
    <source>
        <dbReference type="Pfam" id="PF01292"/>
    </source>
</evidence>
<dbReference type="InterPro" id="IPR000516">
    <property type="entry name" value="Ni-dep_Hydgase_cyt-B"/>
</dbReference>
<keyword evidence="9 12" id="KW-1133">Transmembrane helix</keyword>
<sequence>MKQWRLDFRVWHWINAVVILGLLGTVFLRKTFLSWRTNSDLLSQKLAEMNLEVTTEQAKVLAKTIRAPMWEWHILLGYALVALLLWRTALFFTQSGKQNYQDFKQKSLHKKMVTVGYVGIYAILSFMAVTGLLMHFHEILGITKELTHSIKEIHELVFNVVLIFVPLHIIGVIVAENRDEKGIVSEMIHGGSEEHKH</sequence>
<gene>
    <name evidence="14" type="ORF">HELGO_WM30286</name>
</gene>
<name>A0A6S6RUU2_9BACT</name>
<dbReference type="GO" id="GO:0009055">
    <property type="term" value="F:electron transfer activity"/>
    <property type="evidence" value="ECO:0007669"/>
    <property type="project" value="InterPro"/>
</dbReference>
<comment type="similarity">
    <text evidence="2">Belongs to the HupC/HyaC/HydC family.</text>
</comment>
<feature type="transmembrane region" description="Helical" evidence="12">
    <location>
        <begin position="156"/>
        <end position="175"/>
    </location>
</feature>
<proteinExistence type="inferred from homology"/>
<dbReference type="GO" id="GO:0005886">
    <property type="term" value="C:plasma membrane"/>
    <property type="evidence" value="ECO:0007669"/>
    <property type="project" value="UniProtKB-SubCell"/>
</dbReference>
<protein>
    <submittedName>
        <fullName evidence="14">Ni,Fe-hydrogenase I cytochrome b subunit</fullName>
    </submittedName>
</protein>
<dbReference type="InterPro" id="IPR051542">
    <property type="entry name" value="Hydrogenase_cytochrome"/>
</dbReference>
<evidence type="ECO:0000256" key="6">
    <source>
        <dbReference type="ARBA" id="ARBA00022692"/>
    </source>
</evidence>
<evidence type="ECO:0000256" key="11">
    <source>
        <dbReference type="ARBA" id="ARBA00023136"/>
    </source>
</evidence>
<comment type="subcellular location">
    <subcellularLocation>
        <location evidence="1">Cell membrane</location>
        <topology evidence="1">Multi-pass membrane protein</topology>
    </subcellularLocation>
</comment>
<dbReference type="PRINTS" id="PR00161">
    <property type="entry name" value="NIHGNASECYTB"/>
</dbReference>
<dbReference type="InterPro" id="IPR016174">
    <property type="entry name" value="Di-haem_cyt_TM"/>
</dbReference>
<dbReference type="Pfam" id="PF01292">
    <property type="entry name" value="Ni_hydr_CYTB"/>
    <property type="match status" value="1"/>
</dbReference>
<dbReference type="AlphaFoldDB" id="A0A6S6RUU2"/>
<keyword evidence="3" id="KW-0813">Transport</keyword>
<dbReference type="SUPFAM" id="SSF81342">
    <property type="entry name" value="Transmembrane di-heme cytochromes"/>
    <property type="match status" value="1"/>
</dbReference>
<feature type="transmembrane region" description="Helical" evidence="12">
    <location>
        <begin position="72"/>
        <end position="93"/>
    </location>
</feature>
<feature type="transmembrane region" description="Helical" evidence="12">
    <location>
        <begin position="12"/>
        <end position="32"/>
    </location>
</feature>
<dbReference type="PANTHER" id="PTHR30485">
    <property type="entry name" value="NI/FE-HYDROGENASE 1 B-TYPE CYTOCHROME SUBUNIT"/>
    <property type="match status" value="1"/>
</dbReference>
<evidence type="ECO:0000256" key="8">
    <source>
        <dbReference type="ARBA" id="ARBA00022982"/>
    </source>
</evidence>
<feature type="domain" description="Cytochrome b561 bacterial/Ni-hydrogenase" evidence="13">
    <location>
        <begin position="4"/>
        <end position="190"/>
    </location>
</feature>
<keyword evidence="7" id="KW-0479">Metal-binding</keyword>
<dbReference type="InterPro" id="IPR011577">
    <property type="entry name" value="Cyt_b561_bac/Ni-Hgenase"/>
</dbReference>
<evidence type="ECO:0000256" key="9">
    <source>
        <dbReference type="ARBA" id="ARBA00022989"/>
    </source>
</evidence>
<dbReference type="EMBL" id="CACVAS010000017">
    <property type="protein sequence ID" value="CAA6800525.1"/>
    <property type="molecule type" value="Genomic_DNA"/>
</dbReference>
<keyword evidence="5" id="KW-0349">Heme</keyword>
<dbReference type="GO" id="GO:0020037">
    <property type="term" value="F:heme binding"/>
    <property type="evidence" value="ECO:0007669"/>
    <property type="project" value="TreeGrafter"/>
</dbReference>
<keyword evidence="10" id="KW-0408">Iron</keyword>
<evidence type="ECO:0000256" key="1">
    <source>
        <dbReference type="ARBA" id="ARBA00004651"/>
    </source>
</evidence>
<keyword evidence="11 12" id="KW-0472">Membrane</keyword>
<evidence type="ECO:0000256" key="5">
    <source>
        <dbReference type="ARBA" id="ARBA00022617"/>
    </source>
</evidence>
<dbReference type="GO" id="GO:0022904">
    <property type="term" value="P:respiratory electron transport chain"/>
    <property type="evidence" value="ECO:0007669"/>
    <property type="project" value="InterPro"/>
</dbReference>
<keyword evidence="6 12" id="KW-0812">Transmembrane</keyword>
<dbReference type="GO" id="GO:0005506">
    <property type="term" value="F:iron ion binding"/>
    <property type="evidence" value="ECO:0007669"/>
    <property type="project" value="InterPro"/>
</dbReference>
<reference evidence="14" key="1">
    <citation type="submission" date="2020-01" db="EMBL/GenBank/DDBJ databases">
        <authorList>
            <person name="Meier V. D."/>
            <person name="Meier V D."/>
        </authorList>
    </citation>
    <scope>NUCLEOTIDE SEQUENCE</scope>
    <source>
        <strain evidence="14">HLG_WM_MAG_01</strain>
    </source>
</reference>
<keyword evidence="4" id="KW-1003">Cell membrane</keyword>